<dbReference type="PANTHER" id="PTHR38697:SF1">
    <property type="entry name" value="NUCLEAR PORE COMPLEX PROTEIN SIMILAR TO S. CEREVISIAE NUP2 (EUROFUNG)"/>
    <property type="match status" value="1"/>
</dbReference>
<evidence type="ECO:0000256" key="8">
    <source>
        <dbReference type="SAM" id="MobiDB-lite"/>
    </source>
</evidence>
<feature type="compositionally biased region" description="Basic and acidic residues" evidence="8">
    <location>
        <begin position="291"/>
        <end position="310"/>
    </location>
</feature>
<feature type="compositionally biased region" description="Basic and acidic residues" evidence="8">
    <location>
        <begin position="163"/>
        <end position="173"/>
    </location>
</feature>
<protein>
    <recommendedName>
        <fullName evidence="9">RanBD1 domain-containing protein</fullName>
    </recommendedName>
</protein>
<feature type="compositionally biased region" description="Low complexity" evidence="8">
    <location>
        <begin position="352"/>
        <end position="365"/>
    </location>
</feature>
<dbReference type="EMBL" id="JAHLUH010000010">
    <property type="protein sequence ID" value="KAG7726102.1"/>
    <property type="molecule type" value="Genomic_DNA"/>
</dbReference>
<dbReference type="GO" id="GO:0005643">
    <property type="term" value="C:nuclear pore"/>
    <property type="evidence" value="ECO:0007669"/>
    <property type="project" value="UniProtKB-SubCell"/>
</dbReference>
<evidence type="ECO:0000256" key="3">
    <source>
        <dbReference type="ARBA" id="ARBA00022816"/>
    </source>
</evidence>
<keyword evidence="5" id="KW-0811">Translocation</keyword>
<keyword evidence="2" id="KW-0813">Transport</keyword>
<name>A0AAN6HZR7_9ASCO</name>
<dbReference type="CDD" id="cd13181">
    <property type="entry name" value="RanBD_NUP2"/>
    <property type="match status" value="1"/>
</dbReference>
<evidence type="ECO:0000256" key="7">
    <source>
        <dbReference type="ARBA" id="ARBA00023242"/>
    </source>
</evidence>
<dbReference type="SMART" id="SM00160">
    <property type="entry name" value="RanBD"/>
    <property type="match status" value="1"/>
</dbReference>
<feature type="compositionally biased region" description="Basic and acidic residues" evidence="8">
    <location>
        <begin position="241"/>
        <end position="254"/>
    </location>
</feature>
<evidence type="ECO:0000256" key="4">
    <source>
        <dbReference type="ARBA" id="ARBA00022927"/>
    </source>
</evidence>
<keyword evidence="6" id="KW-0906">Nuclear pore complex</keyword>
<accession>A0AAN6HZR7</accession>
<feature type="compositionally biased region" description="Basic and acidic residues" evidence="8">
    <location>
        <begin position="369"/>
        <end position="378"/>
    </location>
</feature>
<feature type="domain" description="RanBD1" evidence="9">
    <location>
        <begin position="459"/>
        <end position="584"/>
    </location>
</feature>
<dbReference type="InterPro" id="IPR053074">
    <property type="entry name" value="NPC_Nucleoporin"/>
</dbReference>
<dbReference type="SUPFAM" id="SSF50729">
    <property type="entry name" value="PH domain-like"/>
    <property type="match status" value="1"/>
</dbReference>
<evidence type="ECO:0000256" key="1">
    <source>
        <dbReference type="ARBA" id="ARBA00004567"/>
    </source>
</evidence>
<dbReference type="Gene3D" id="2.30.29.30">
    <property type="entry name" value="Pleckstrin-homology domain (PH domain)/Phosphotyrosine-binding domain (PTB)"/>
    <property type="match status" value="1"/>
</dbReference>
<feature type="compositionally biased region" description="Basic and acidic residues" evidence="8">
    <location>
        <begin position="262"/>
        <end position="271"/>
    </location>
</feature>
<dbReference type="PANTHER" id="PTHR38697">
    <property type="entry name" value="NUCLEAR PORE COMPLEX PROTEIN SIMILAR TO S. CEREVISIAE NUP2 (EUROFUNG)"/>
    <property type="match status" value="1"/>
</dbReference>
<dbReference type="InterPro" id="IPR011993">
    <property type="entry name" value="PH-like_dom_sf"/>
</dbReference>
<dbReference type="PROSITE" id="PS50196">
    <property type="entry name" value="RANBD1"/>
    <property type="match status" value="1"/>
</dbReference>
<organism evidence="10 11">
    <name type="scientific">Ogataea haglerorum</name>
    <dbReference type="NCBI Taxonomy" id="1937702"/>
    <lineage>
        <taxon>Eukaryota</taxon>
        <taxon>Fungi</taxon>
        <taxon>Dikarya</taxon>
        <taxon>Ascomycota</taxon>
        <taxon>Saccharomycotina</taxon>
        <taxon>Pichiomycetes</taxon>
        <taxon>Pichiales</taxon>
        <taxon>Pichiaceae</taxon>
        <taxon>Ogataea</taxon>
    </lineage>
</organism>
<comment type="caution">
    <text evidence="10">The sequence shown here is derived from an EMBL/GenBank/DDBJ whole genome shotgun (WGS) entry which is preliminary data.</text>
</comment>
<keyword evidence="7" id="KW-0539">Nucleus</keyword>
<evidence type="ECO:0000256" key="2">
    <source>
        <dbReference type="ARBA" id="ARBA00022448"/>
    </source>
</evidence>
<dbReference type="InterPro" id="IPR000156">
    <property type="entry name" value="Ran_bind_dom"/>
</dbReference>
<feature type="region of interest" description="Disordered" evidence="8">
    <location>
        <begin position="1"/>
        <end position="27"/>
    </location>
</feature>
<dbReference type="GO" id="GO:0015031">
    <property type="term" value="P:protein transport"/>
    <property type="evidence" value="ECO:0007669"/>
    <property type="project" value="UniProtKB-KW"/>
</dbReference>
<feature type="compositionally biased region" description="Acidic residues" evidence="8">
    <location>
        <begin position="15"/>
        <end position="26"/>
    </location>
</feature>
<reference evidence="10" key="1">
    <citation type="journal article" date="2021" name="G3 (Bethesda)">
        <title>Genomic diversity, chromosomal rearrangements, and interspecies hybridization in the ogataea polymorpha species complex.</title>
        <authorList>
            <person name="Hanson S.J."/>
            <person name="Cinneide E.O."/>
            <person name="Salzberg L.I."/>
            <person name="Wolfe K.H."/>
            <person name="McGowan J."/>
            <person name="Fitzpatrick D.A."/>
            <person name="Matlin K."/>
        </authorList>
    </citation>
    <scope>NUCLEOTIDE SEQUENCE</scope>
    <source>
        <strain evidence="10">83-405-1</strain>
    </source>
</reference>
<dbReference type="Proteomes" id="UP000738402">
    <property type="component" value="Unassembled WGS sequence"/>
</dbReference>
<comment type="subcellular location">
    <subcellularLocation>
        <location evidence="1">Nucleus</location>
        <location evidence="1">Nuclear pore complex</location>
    </subcellularLocation>
</comment>
<proteinExistence type="predicted"/>
<feature type="compositionally biased region" description="Polar residues" evidence="8">
    <location>
        <begin position="386"/>
        <end position="399"/>
    </location>
</feature>
<feature type="compositionally biased region" description="Polar residues" evidence="8">
    <location>
        <begin position="76"/>
        <end position="87"/>
    </location>
</feature>
<evidence type="ECO:0000313" key="10">
    <source>
        <dbReference type="EMBL" id="KAG7726102.1"/>
    </source>
</evidence>
<dbReference type="Pfam" id="PF08911">
    <property type="entry name" value="NUP50"/>
    <property type="match status" value="1"/>
</dbReference>
<feature type="compositionally biased region" description="Acidic residues" evidence="8">
    <location>
        <begin position="441"/>
        <end position="450"/>
    </location>
</feature>
<dbReference type="AlphaFoldDB" id="A0AAN6HZR7"/>
<dbReference type="Pfam" id="PF00638">
    <property type="entry name" value="Ran_BP1"/>
    <property type="match status" value="1"/>
</dbReference>
<feature type="region of interest" description="Disordered" evidence="8">
    <location>
        <begin position="76"/>
        <end position="95"/>
    </location>
</feature>
<keyword evidence="3" id="KW-0509">mRNA transport</keyword>
<sequence>MAKRSKSQLTADAALAEDYDSDEEVFEGAKRASADVMASRPIARLKPRLKAANGSKPEPKIGGAFGFLGASATEQSSKPANTLASSKSTEEVISDQPTQLKSLNALFLQAINNAIQKNPIADLRPVLSKYNEYYDKVVKNKIAVKKAEVPKVDVKVGEVKNPEFKFGDTKPAESEEEEEKPVEIKGPAFKLDTLPKSKNYGFKFGHAPPPDSDSDDDVKIEGPKFQLPGSTQIKDNVFKLPKKEEKEEKKEEKPAFTFGQTETKEAPKEAPKFSFGQTPAPAFSLGSQPEPTERQEKPVEKPEKPAEKPAETPAGKPTFSFTDKPAFSFNVPKENKEEQKPEQNSEQKSEQKPAFSFGSSSAFSFTKPSETKTADSEPAKPAFSFSAPSNGFNFSSQPAQKPAASNPFNFASTSQNTAPAASTFNFNFSAPKPEANKDDTANEEEEEVQNEDVKGDFAVVKLTQKVDTKTGEENETVLYTKKSKVLKFDAADKSDPYKSIGLGELKVLKNTETGKSRILVRSEGSLNVLLNVAILKDVKYELIGKGNSMRIPTFSPDGKLETYIARVKTADDGKNLLEKVQSCQ</sequence>
<evidence type="ECO:0000256" key="5">
    <source>
        <dbReference type="ARBA" id="ARBA00023010"/>
    </source>
</evidence>
<evidence type="ECO:0000313" key="11">
    <source>
        <dbReference type="Proteomes" id="UP000738402"/>
    </source>
</evidence>
<gene>
    <name evidence="10" type="ORF">KL933_003544</name>
</gene>
<dbReference type="InterPro" id="IPR015007">
    <property type="entry name" value="NUP2/50/61"/>
</dbReference>
<evidence type="ECO:0000256" key="6">
    <source>
        <dbReference type="ARBA" id="ARBA00023132"/>
    </source>
</evidence>
<dbReference type="GO" id="GO:0051028">
    <property type="term" value="P:mRNA transport"/>
    <property type="evidence" value="ECO:0007669"/>
    <property type="project" value="UniProtKB-KW"/>
</dbReference>
<evidence type="ECO:0000259" key="9">
    <source>
        <dbReference type="PROSITE" id="PS50196"/>
    </source>
</evidence>
<keyword evidence="4" id="KW-0653">Protein transport</keyword>
<feature type="region of interest" description="Disordered" evidence="8">
    <location>
        <begin position="163"/>
        <end position="454"/>
    </location>
</feature>
<feature type="compositionally biased region" description="Basic and acidic residues" evidence="8">
    <location>
        <begin position="333"/>
        <end position="351"/>
    </location>
</feature>
<feature type="compositionally biased region" description="Polar residues" evidence="8">
    <location>
        <begin position="406"/>
        <end position="428"/>
    </location>
</feature>